<dbReference type="AlphaFoldDB" id="A0A915DSR2"/>
<name>A0A915DSR2_9BILA</name>
<dbReference type="Proteomes" id="UP000887574">
    <property type="component" value="Unplaced"/>
</dbReference>
<dbReference type="GO" id="GO:0003676">
    <property type="term" value="F:nucleic acid binding"/>
    <property type="evidence" value="ECO:0007669"/>
    <property type="project" value="InterPro"/>
</dbReference>
<dbReference type="Gene3D" id="3.30.420.10">
    <property type="entry name" value="Ribonuclease H-like superfamily/Ribonuclease H"/>
    <property type="match status" value="1"/>
</dbReference>
<dbReference type="PANTHER" id="PTHR47765">
    <property type="entry name" value="3'-5' EXONUCLEASE DOMAIN-CONTAINING PROTEIN"/>
    <property type="match status" value="1"/>
</dbReference>
<protein>
    <submittedName>
        <fullName evidence="2">3'-5' exonuclease domain-containing protein</fullName>
    </submittedName>
</protein>
<sequence length="604" mass="68619">MEKISISEVHDVPKQDFTLDDTGPVYRKIIELHTIDNEPSGSKCYPRNSYPGGNKKNNFPLRRDVGEQIFNDKDKSTVAEFYIACVAHVKNFKACNSEAKNWVIKGDLALEHILVQSFFTWVLSCDKSNKNFRNKKFLKGKKVECGGDSFVPRMVITENGASNQAAEAASGKVPITKPQKIRILRQLIKINFPQQMKIWPLVFKTLSVFSTLLDNFIDEVGEIALEGNASFSTLEYCLNTSQIARCFGTPNFIIQAVLLGPLSGHVVESFLSEKAIFMRDEAKKLLEDAEGWMTDRRAYEAAVQKFAHKPADDASIPEYHIFISNIRNLLRDLRRDNAADSSMSISYAYSTLKRVAQKTYVEQVFIPEQLNDVLHSILCQHPSVKSFVVKMLRNDYCDERAANHWQKFSPQYHHRCKMSNVFEKVDFHEEPKPGCLSLDPKVEVFIVDTVNKLKILENEIARCEKSSFPCIGLDSEWNPFLSPSKAVLLQIAFPKTVYLVDLESLRGTPLLAHVLDKLFFGKSFKIGFQFFDDLVAIRESVPMIESLYKPENVVCVGKLINQLIAQSKVASHSLIDEFFPKSPKKTIAVQSYLTKKNRQSMPTM</sequence>
<keyword evidence="1" id="KW-1185">Reference proteome</keyword>
<reference evidence="2" key="1">
    <citation type="submission" date="2022-11" db="UniProtKB">
        <authorList>
            <consortium name="WormBaseParasite"/>
        </authorList>
    </citation>
    <scope>IDENTIFICATION</scope>
</reference>
<evidence type="ECO:0000313" key="1">
    <source>
        <dbReference type="Proteomes" id="UP000887574"/>
    </source>
</evidence>
<evidence type="ECO:0000313" key="2">
    <source>
        <dbReference type="WBParaSite" id="jg23260"/>
    </source>
</evidence>
<dbReference type="InterPro" id="IPR012337">
    <property type="entry name" value="RNaseH-like_sf"/>
</dbReference>
<dbReference type="InterPro" id="IPR036397">
    <property type="entry name" value="RNaseH_sf"/>
</dbReference>
<dbReference type="WBParaSite" id="jg23260">
    <property type="protein sequence ID" value="jg23260"/>
    <property type="gene ID" value="jg23260"/>
</dbReference>
<organism evidence="1 2">
    <name type="scientific">Ditylenchus dipsaci</name>
    <dbReference type="NCBI Taxonomy" id="166011"/>
    <lineage>
        <taxon>Eukaryota</taxon>
        <taxon>Metazoa</taxon>
        <taxon>Ecdysozoa</taxon>
        <taxon>Nematoda</taxon>
        <taxon>Chromadorea</taxon>
        <taxon>Rhabditida</taxon>
        <taxon>Tylenchina</taxon>
        <taxon>Tylenchomorpha</taxon>
        <taxon>Sphaerularioidea</taxon>
        <taxon>Anguinidae</taxon>
        <taxon>Anguininae</taxon>
        <taxon>Ditylenchus</taxon>
    </lineage>
</organism>
<proteinExistence type="predicted"/>
<dbReference type="InterPro" id="IPR052408">
    <property type="entry name" value="Exonuclease_MUT-7-like"/>
</dbReference>
<dbReference type="PANTHER" id="PTHR47765:SF3">
    <property type="entry name" value="3'-5' EXONUCLEASE DOMAIN-CONTAINING PROTEIN"/>
    <property type="match status" value="1"/>
</dbReference>
<accession>A0A915DSR2</accession>
<dbReference type="SUPFAM" id="SSF53098">
    <property type="entry name" value="Ribonuclease H-like"/>
    <property type="match status" value="1"/>
</dbReference>